<name>A0A090N7A5_AFIFE</name>
<dbReference type="RefSeq" id="WP_009339266.1">
    <property type="nucleotide sequence ID" value="NZ_CCAZ020000001.1"/>
</dbReference>
<keyword evidence="2" id="KW-1185">Reference proteome</keyword>
<dbReference type="AlphaFoldDB" id="A0A090N7A5"/>
<reference evidence="1 2" key="1">
    <citation type="journal article" date="2014" name="Genome Announc.">
        <title>Genome Sequence of Afipia felis Strain 76713, Isolated in Hospital Water Using an Amoeba Co-Culture Procedure.</title>
        <authorList>
            <person name="Benamar S."/>
            <person name="La Scola B."/>
            <person name="Croce O."/>
        </authorList>
    </citation>
    <scope>NUCLEOTIDE SEQUENCE [LARGE SCALE GENOMIC DNA]</scope>
    <source>
        <strain evidence="1 2">76713</strain>
    </source>
</reference>
<evidence type="ECO:0000313" key="2">
    <source>
        <dbReference type="Proteomes" id="UP000035762"/>
    </source>
</evidence>
<protein>
    <submittedName>
        <fullName evidence="1">Uncharacterized protein</fullName>
    </submittedName>
</protein>
<evidence type="ECO:0000313" key="1">
    <source>
        <dbReference type="EMBL" id="CEG08263.1"/>
    </source>
</evidence>
<dbReference type="Proteomes" id="UP000035762">
    <property type="component" value="Unassembled WGS sequence"/>
</dbReference>
<proteinExistence type="predicted"/>
<sequence>MTGDTANDAGVLSEEIKALLILLLLKGGTPSDEIETALRLAGSRPAHSELPAQEAMCPLARAAVLAMAPPVSVAQPPARQASLQPVLSAKQIFRNDKLAPLHGYAA</sequence>
<dbReference type="EMBL" id="CCAZ020000001">
    <property type="protein sequence ID" value="CEG08263.1"/>
    <property type="molecule type" value="Genomic_DNA"/>
</dbReference>
<comment type="caution">
    <text evidence="1">The sequence shown here is derived from an EMBL/GenBank/DDBJ whole genome shotgun (WGS) entry which is preliminary data.</text>
</comment>
<organism evidence="1 2">
    <name type="scientific">Afipia felis</name>
    <name type="common">Cat scratch disease bacillus</name>
    <dbReference type="NCBI Taxonomy" id="1035"/>
    <lineage>
        <taxon>Bacteria</taxon>
        <taxon>Pseudomonadati</taxon>
        <taxon>Pseudomonadota</taxon>
        <taxon>Alphaproteobacteria</taxon>
        <taxon>Hyphomicrobiales</taxon>
        <taxon>Nitrobacteraceae</taxon>
        <taxon>Afipia</taxon>
    </lineage>
</organism>
<accession>A0A090N7A5</accession>
<gene>
    <name evidence="1" type="ORF">BN961_01677</name>
</gene>